<dbReference type="PANTHER" id="PTHR11481:SF64">
    <property type="entry name" value="FC RECEPTOR-LIKE PROTEIN 4"/>
    <property type="match status" value="1"/>
</dbReference>
<keyword evidence="3" id="KW-0472">Membrane</keyword>
<evidence type="ECO:0000313" key="5">
    <source>
        <dbReference type="Ensembl" id="ENSPREP00000003428.1"/>
    </source>
</evidence>
<organism evidence="5 6">
    <name type="scientific">Poecilia reticulata</name>
    <name type="common">Guppy</name>
    <name type="synonym">Acanthophacelus reticulatus</name>
    <dbReference type="NCBI Taxonomy" id="8081"/>
    <lineage>
        <taxon>Eukaryota</taxon>
        <taxon>Metazoa</taxon>
        <taxon>Chordata</taxon>
        <taxon>Craniata</taxon>
        <taxon>Vertebrata</taxon>
        <taxon>Euteleostomi</taxon>
        <taxon>Actinopterygii</taxon>
        <taxon>Neopterygii</taxon>
        <taxon>Teleostei</taxon>
        <taxon>Neoteleostei</taxon>
        <taxon>Acanthomorphata</taxon>
        <taxon>Ovalentaria</taxon>
        <taxon>Atherinomorphae</taxon>
        <taxon>Cyprinodontiformes</taxon>
        <taxon>Poeciliidae</taxon>
        <taxon>Poeciliinae</taxon>
        <taxon>Poecilia</taxon>
    </lineage>
</organism>
<dbReference type="GeneTree" id="ENSGT00940000177485"/>
<feature type="transmembrane region" description="Helical" evidence="3">
    <location>
        <begin position="12"/>
        <end position="30"/>
    </location>
</feature>
<keyword evidence="6" id="KW-1185">Reference proteome</keyword>
<reference evidence="5" key="2">
    <citation type="submission" date="2025-08" db="UniProtKB">
        <authorList>
            <consortium name="Ensembl"/>
        </authorList>
    </citation>
    <scope>IDENTIFICATION</scope>
    <source>
        <strain evidence="5">Guanapo</strain>
    </source>
</reference>
<dbReference type="Pfam" id="PF13927">
    <property type="entry name" value="Ig_3"/>
    <property type="match status" value="1"/>
</dbReference>
<keyword evidence="3" id="KW-0812">Transmembrane</keyword>
<dbReference type="InterPro" id="IPR003599">
    <property type="entry name" value="Ig_sub"/>
</dbReference>
<dbReference type="InterPro" id="IPR036179">
    <property type="entry name" value="Ig-like_dom_sf"/>
</dbReference>
<dbReference type="Proteomes" id="UP000242638">
    <property type="component" value="Unassembled WGS sequence"/>
</dbReference>
<evidence type="ECO:0000259" key="4">
    <source>
        <dbReference type="PROSITE" id="PS50835"/>
    </source>
</evidence>
<evidence type="ECO:0000256" key="2">
    <source>
        <dbReference type="ARBA" id="ARBA00023157"/>
    </source>
</evidence>
<feature type="domain" description="Ig-like" evidence="4">
    <location>
        <begin position="23"/>
        <end position="112"/>
    </location>
</feature>
<dbReference type="Gene3D" id="2.60.40.10">
    <property type="entry name" value="Immunoglobulins"/>
    <property type="match status" value="1"/>
</dbReference>
<keyword evidence="3" id="KW-1133">Transmembrane helix</keyword>
<evidence type="ECO:0000313" key="6">
    <source>
        <dbReference type="Proteomes" id="UP000242638"/>
    </source>
</evidence>
<dbReference type="InterPro" id="IPR050488">
    <property type="entry name" value="Ig_Fc_receptor"/>
</dbReference>
<dbReference type="SMART" id="SM00409">
    <property type="entry name" value="IG"/>
    <property type="match status" value="1"/>
</dbReference>
<dbReference type="SUPFAM" id="SSF48726">
    <property type="entry name" value="Immunoglobulin"/>
    <property type="match status" value="1"/>
</dbReference>
<dbReference type="PANTHER" id="PTHR11481">
    <property type="entry name" value="IMMUNOGLOBULIN FC RECEPTOR"/>
    <property type="match status" value="1"/>
</dbReference>
<dbReference type="GO" id="GO:0006955">
    <property type="term" value="P:immune response"/>
    <property type="evidence" value="ECO:0007669"/>
    <property type="project" value="TreeGrafter"/>
</dbReference>
<reference evidence="5" key="3">
    <citation type="submission" date="2025-09" db="UniProtKB">
        <authorList>
            <consortium name="Ensembl"/>
        </authorList>
    </citation>
    <scope>IDENTIFICATION</scope>
    <source>
        <strain evidence="5">Guanapo</strain>
    </source>
</reference>
<dbReference type="GO" id="GO:0004888">
    <property type="term" value="F:transmembrane signaling receptor activity"/>
    <property type="evidence" value="ECO:0007669"/>
    <property type="project" value="TreeGrafter"/>
</dbReference>
<name>A0A3P9N1P5_POERE</name>
<keyword evidence="2" id="KW-1015">Disulfide bond</keyword>
<dbReference type="GO" id="GO:0009897">
    <property type="term" value="C:external side of plasma membrane"/>
    <property type="evidence" value="ECO:0007669"/>
    <property type="project" value="TreeGrafter"/>
</dbReference>
<dbReference type="GO" id="GO:0007166">
    <property type="term" value="P:cell surface receptor signaling pathway"/>
    <property type="evidence" value="ECO:0007669"/>
    <property type="project" value="TreeGrafter"/>
</dbReference>
<dbReference type="PROSITE" id="PS50835">
    <property type="entry name" value="IG_LIKE"/>
    <property type="match status" value="1"/>
</dbReference>
<proteinExistence type="predicted"/>
<evidence type="ECO:0000256" key="1">
    <source>
        <dbReference type="ARBA" id="ARBA00022729"/>
    </source>
</evidence>
<dbReference type="InterPro" id="IPR007110">
    <property type="entry name" value="Ig-like_dom"/>
</dbReference>
<reference evidence="6" key="1">
    <citation type="submission" date="2013-11" db="EMBL/GenBank/DDBJ databases">
        <title>The genomic landscape of the Guanapo guppy.</title>
        <authorList>
            <person name="Kuenstner A."/>
            <person name="Dreyer C."/>
        </authorList>
    </citation>
    <scope>NUCLEOTIDE SEQUENCE</scope>
    <source>
        <strain evidence="6">Guanapo</strain>
    </source>
</reference>
<protein>
    <recommendedName>
        <fullName evidence="4">Ig-like domain-containing protein</fullName>
    </recommendedName>
</protein>
<accession>A0A3P9N1P5</accession>
<sequence>MYTFSTENKKAFLYLVFLASNCPFVVLTVSSRVSVTLEPKWSQIYRGEKVTLRCEIRREETQWTYEWRPNRNSATSSEYKINSATESDSGEYRCRAKSGYKLTDWSDAFRLSVLCESNSPLFMLIFFPLNQLSIMEDLGMERSNGEKTTWINLEGPKNT</sequence>
<evidence type="ECO:0000256" key="3">
    <source>
        <dbReference type="SAM" id="Phobius"/>
    </source>
</evidence>
<dbReference type="InterPro" id="IPR013783">
    <property type="entry name" value="Ig-like_fold"/>
</dbReference>
<keyword evidence="1" id="KW-0732">Signal</keyword>
<dbReference type="Ensembl" id="ENSPRET00000003482.1">
    <property type="protein sequence ID" value="ENSPREP00000003428.1"/>
    <property type="gene ID" value="ENSPREG00000002482.1"/>
</dbReference>
<dbReference type="AlphaFoldDB" id="A0A3P9N1P5"/>